<evidence type="ECO:0000313" key="1">
    <source>
        <dbReference type="EMBL" id="QHT00866.1"/>
    </source>
</evidence>
<name>A0A6C0C817_9ZZZZ</name>
<protein>
    <submittedName>
        <fullName evidence="1">Uncharacterized protein</fullName>
    </submittedName>
</protein>
<reference evidence="1" key="1">
    <citation type="journal article" date="2020" name="Nature">
        <title>Giant virus diversity and host interactions through global metagenomics.</title>
        <authorList>
            <person name="Schulz F."/>
            <person name="Roux S."/>
            <person name="Paez-Espino D."/>
            <person name="Jungbluth S."/>
            <person name="Walsh D.A."/>
            <person name="Denef V.J."/>
            <person name="McMahon K.D."/>
            <person name="Konstantinidis K.T."/>
            <person name="Eloe-Fadrosh E.A."/>
            <person name="Kyrpides N.C."/>
            <person name="Woyke T."/>
        </authorList>
    </citation>
    <scope>NUCLEOTIDE SEQUENCE</scope>
    <source>
        <strain evidence="1">GVMAG-M-3300020192-26</strain>
    </source>
</reference>
<accession>A0A6C0C817</accession>
<dbReference type="AlphaFoldDB" id="A0A6C0C817"/>
<sequence length="41" mass="4632">MQIPESIGQYGNLERLEIDMLALPMGLEQRLVNCSIAQFLP</sequence>
<proteinExistence type="predicted"/>
<dbReference type="EMBL" id="MN739360">
    <property type="protein sequence ID" value="QHT00866.1"/>
    <property type="molecule type" value="Genomic_DNA"/>
</dbReference>
<organism evidence="1">
    <name type="scientific">viral metagenome</name>
    <dbReference type="NCBI Taxonomy" id="1070528"/>
    <lineage>
        <taxon>unclassified sequences</taxon>
        <taxon>metagenomes</taxon>
        <taxon>organismal metagenomes</taxon>
    </lineage>
</organism>